<reference evidence="13" key="1">
    <citation type="journal article" date="2019" name="Int. J. Syst. Evol. Microbiol.">
        <title>The Global Catalogue of Microorganisms (GCM) 10K type strain sequencing project: providing services to taxonomists for standard genome sequencing and annotation.</title>
        <authorList>
            <consortium name="The Broad Institute Genomics Platform"/>
            <consortium name="The Broad Institute Genome Sequencing Center for Infectious Disease"/>
            <person name="Wu L."/>
            <person name="Ma J."/>
        </authorList>
    </citation>
    <scope>NUCLEOTIDE SEQUENCE [LARGE SCALE GENOMIC DNA]</scope>
    <source>
        <strain evidence="13">JCM 31921</strain>
    </source>
</reference>
<evidence type="ECO:0000256" key="5">
    <source>
        <dbReference type="ARBA" id="ARBA00022840"/>
    </source>
</evidence>
<dbReference type="InterPro" id="IPR052511">
    <property type="entry name" value="ATP-dep_Helicase"/>
</dbReference>
<comment type="caution">
    <text evidence="12">The sequence shown here is derived from an EMBL/GenBank/DDBJ whole genome shotgun (WGS) entry which is preliminary data.</text>
</comment>
<evidence type="ECO:0000256" key="2">
    <source>
        <dbReference type="ARBA" id="ARBA00022763"/>
    </source>
</evidence>
<organism evidence="12 13">
    <name type="scientific">Rurimicrobium arvi</name>
    <dbReference type="NCBI Taxonomy" id="2049916"/>
    <lineage>
        <taxon>Bacteria</taxon>
        <taxon>Pseudomonadati</taxon>
        <taxon>Bacteroidota</taxon>
        <taxon>Chitinophagia</taxon>
        <taxon>Chitinophagales</taxon>
        <taxon>Chitinophagaceae</taxon>
        <taxon>Rurimicrobium</taxon>
    </lineage>
</organism>
<dbReference type="Gene3D" id="3.40.50.300">
    <property type="entry name" value="P-loop containing nucleotide triphosphate hydrolases"/>
    <property type="match status" value="2"/>
</dbReference>
<dbReference type="SUPFAM" id="SSF52540">
    <property type="entry name" value="P-loop containing nucleoside triphosphate hydrolases"/>
    <property type="match status" value="1"/>
</dbReference>
<keyword evidence="12" id="KW-0436">Ligase</keyword>
<keyword evidence="8" id="KW-0413">Isomerase</keyword>
<evidence type="ECO:0000256" key="6">
    <source>
        <dbReference type="ARBA" id="ARBA00023125"/>
    </source>
</evidence>
<evidence type="ECO:0000256" key="1">
    <source>
        <dbReference type="ARBA" id="ARBA00022741"/>
    </source>
</evidence>
<keyword evidence="1" id="KW-0547">Nucleotide-binding</keyword>
<evidence type="ECO:0000313" key="13">
    <source>
        <dbReference type="Proteomes" id="UP001501410"/>
    </source>
</evidence>
<keyword evidence="2" id="KW-0227">DNA damage</keyword>
<dbReference type="InterPro" id="IPR013701">
    <property type="entry name" value="Lhr-like_DEAD/DEAH_assoc"/>
</dbReference>
<evidence type="ECO:0000256" key="8">
    <source>
        <dbReference type="ARBA" id="ARBA00023235"/>
    </source>
</evidence>
<keyword evidence="5" id="KW-0067">ATP-binding</keyword>
<evidence type="ECO:0000259" key="11">
    <source>
        <dbReference type="PROSITE" id="PS51194"/>
    </source>
</evidence>
<dbReference type="PANTHER" id="PTHR47962">
    <property type="entry name" value="ATP-DEPENDENT HELICASE LHR-RELATED-RELATED"/>
    <property type="match status" value="1"/>
</dbReference>
<dbReference type="Pfam" id="PF08494">
    <property type="entry name" value="DEAD_assoc"/>
    <property type="match status" value="1"/>
</dbReference>
<feature type="domain" description="Helicase ATP-binding" evidence="10">
    <location>
        <begin position="30"/>
        <end position="210"/>
    </location>
</feature>
<dbReference type="Proteomes" id="UP001501410">
    <property type="component" value="Unassembled WGS sequence"/>
</dbReference>
<dbReference type="InterPro" id="IPR026362">
    <property type="entry name" value="DEXH_lig_assoc"/>
</dbReference>
<keyword evidence="6" id="KW-0238">DNA-binding</keyword>
<evidence type="ECO:0000259" key="10">
    <source>
        <dbReference type="PROSITE" id="PS51192"/>
    </source>
</evidence>
<sequence>MSKAERSHPIALEYFTRNNWQAHDFQKACWDAIAKGYSGLLNAPTGFGKTHALWFGILQQYFDHHRNNSGLHCLWLTPLRALSKEIFRATQRVSDELGLDYSIGLRTGDTTASEKAKQRKKLPNGLISTPESLHLMLAQKGYPERLGSVQIVVIDEWYELVGSKRGVQVALALTRLRALNPDLMIWGISATIGNLDEAIDILLGSNRQKSKLISTPLHKRIEIETLIPEKVEEYPWGGHLGVKMLPKVLPVIAANHSTLIFTNTRSQCEIWYQRLLDAEPDLAGQIAIHHGSLGEDLRLWVEDALHEGKLKAVVCTSSLDLGVDFRPVDAVIQIGSPKGIARFMQRAGRSGHQPGALSKIYFVPTHSLEIVEGSALRTAIAENRIEQRIPYIRSFDVLIQYMVTLAVSEGFDADRLYDEVTTCFCYQSVTREEFNWCLDFVVHGGKQLGNYDEFHKVVKEDGLYRVTSKRVAMRHRMSIGTIVSDNMMQVKFLSGGRIGSIEEWFIARLKPGDSFWFAGRNLELVRIKDMTAFVRKSNAKKGVFPSWEGGKMPLSSQLTETIRNKIDQHRTNAARDIEIEKLKPLFEEQEKRSLLPHTNDLLIETARSQEGYHLFVYPFEGRNVHEGMAMLFSYRISQIQPMSFSISMNDYGFELLSDQEIPIAEALQRGLFSTDNLSADIQQSVNIAEMARRRFRDIAHIAGLIFSGYPGEAIKTRHIQASAQLFFSVFEELERNNLLLQQAFDEVMTFQMEEQRLRNALLRMQEQQAQIVTLQKFSPFCFPILTERFREKFSNEKLEDRIRKMLKHLEE</sequence>
<accession>A0ABP8MVE8</accession>
<keyword evidence="13" id="KW-1185">Reference proteome</keyword>
<dbReference type="EMBL" id="BAABEZ010000022">
    <property type="protein sequence ID" value="GAA4455604.1"/>
    <property type="molecule type" value="Genomic_DNA"/>
</dbReference>
<dbReference type="PIRSF" id="PIRSF037307">
    <property type="entry name" value="Lhr-like_helic_prd"/>
    <property type="match status" value="1"/>
</dbReference>
<dbReference type="InterPro" id="IPR017170">
    <property type="entry name" value="Lhr-like"/>
</dbReference>
<keyword evidence="4" id="KW-0347">Helicase</keyword>
<dbReference type="RefSeq" id="WP_344826121.1">
    <property type="nucleotide sequence ID" value="NZ_BAABEZ010000022.1"/>
</dbReference>
<dbReference type="InterPro" id="IPR011545">
    <property type="entry name" value="DEAD/DEAH_box_helicase_dom"/>
</dbReference>
<proteinExistence type="inferred from homology"/>
<feature type="domain" description="Helicase C-terminal" evidence="11">
    <location>
        <begin position="244"/>
        <end position="403"/>
    </location>
</feature>
<dbReference type="PROSITE" id="PS51194">
    <property type="entry name" value="HELICASE_CTER"/>
    <property type="match status" value="1"/>
</dbReference>
<dbReference type="NCBIfam" id="TIGR04121">
    <property type="entry name" value="DEXH_lig_assoc"/>
    <property type="match status" value="1"/>
</dbReference>
<dbReference type="InterPro" id="IPR045628">
    <property type="entry name" value="Lhr_WH_dom"/>
</dbReference>
<dbReference type="SMART" id="SM00490">
    <property type="entry name" value="HELICc"/>
    <property type="match status" value="1"/>
</dbReference>
<evidence type="ECO:0000256" key="7">
    <source>
        <dbReference type="ARBA" id="ARBA00023204"/>
    </source>
</evidence>
<dbReference type="PANTHER" id="PTHR47962:SF3">
    <property type="entry name" value="LARGE ATP-DEPENDENT HELICASE-RELATED PROTEIN"/>
    <property type="match status" value="1"/>
</dbReference>
<dbReference type="GO" id="GO:0016874">
    <property type="term" value="F:ligase activity"/>
    <property type="evidence" value="ECO:0007669"/>
    <property type="project" value="UniProtKB-KW"/>
</dbReference>
<protein>
    <submittedName>
        <fullName evidence="12">Ligase-associated DNA damage response DEXH box helicase</fullName>
    </submittedName>
</protein>
<dbReference type="CDD" id="cd17922">
    <property type="entry name" value="DEXHc_LHR-like"/>
    <property type="match status" value="1"/>
</dbReference>
<keyword evidence="3" id="KW-0378">Hydrolase</keyword>
<dbReference type="PROSITE" id="PS51192">
    <property type="entry name" value="HELICASE_ATP_BIND_1"/>
    <property type="match status" value="1"/>
</dbReference>
<dbReference type="Pfam" id="PF19306">
    <property type="entry name" value="WHD_Lhr"/>
    <property type="match status" value="1"/>
</dbReference>
<dbReference type="Pfam" id="PF00270">
    <property type="entry name" value="DEAD"/>
    <property type="match status" value="1"/>
</dbReference>
<comment type="similarity">
    <text evidence="9">Belongs to the Lhr helicase family. Lhr-Core subfamily.</text>
</comment>
<gene>
    <name evidence="12" type="ORF">GCM10023092_19530</name>
</gene>
<keyword evidence="7" id="KW-0234">DNA repair</keyword>
<evidence type="ECO:0000256" key="9">
    <source>
        <dbReference type="ARBA" id="ARBA00093467"/>
    </source>
</evidence>
<evidence type="ECO:0000256" key="3">
    <source>
        <dbReference type="ARBA" id="ARBA00022801"/>
    </source>
</evidence>
<dbReference type="InterPro" id="IPR014001">
    <property type="entry name" value="Helicase_ATP-bd"/>
</dbReference>
<evidence type="ECO:0000256" key="4">
    <source>
        <dbReference type="ARBA" id="ARBA00022806"/>
    </source>
</evidence>
<dbReference type="SMART" id="SM00487">
    <property type="entry name" value="DEXDc"/>
    <property type="match status" value="1"/>
</dbReference>
<dbReference type="InterPro" id="IPR001650">
    <property type="entry name" value="Helicase_C-like"/>
</dbReference>
<name>A0ABP8MVE8_9BACT</name>
<evidence type="ECO:0000313" key="12">
    <source>
        <dbReference type="EMBL" id="GAA4455604.1"/>
    </source>
</evidence>
<dbReference type="Pfam" id="PF00271">
    <property type="entry name" value="Helicase_C"/>
    <property type="match status" value="1"/>
</dbReference>
<dbReference type="InterPro" id="IPR027417">
    <property type="entry name" value="P-loop_NTPase"/>
</dbReference>
<dbReference type="CDD" id="cd18796">
    <property type="entry name" value="SF2_C_LHR"/>
    <property type="match status" value="1"/>
</dbReference>